<proteinExistence type="predicted"/>
<dbReference type="InterPro" id="IPR001623">
    <property type="entry name" value="DnaJ_domain"/>
</dbReference>
<name>A0A812TKD4_SYMPI</name>
<evidence type="ECO:0000313" key="1">
    <source>
        <dbReference type="EMBL" id="CAE7526819.1"/>
    </source>
</evidence>
<accession>A0A812TKD4</accession>
<dbReference type="EMBL" id="CAJNIZ010030913">
    <property type="protein sequence ID" value="CAE7526819.1"/>
    <property type="molecule type" value="Genomic_DNA"/>
</dbReference>
<dbReference type="Proteomes" id="UP000649617">
    <property type="component" value="Unassembled WGS sequence"/>
</dbReference>
<dbReference type="SUPFAM" id="SSF46565">
    <property type="entry name" value="Chaperone J-domain"/>
    <property type="match status" value="1"/>
</dbReference>
<protein>
    <recommendedName>
        <fullName evidence="3">Replication-associated protein</fullName>
    </recommendedName>
</protein>
<comment type="caution">
    <text evidence="1">The sequence shown here is derived from an EMBL/GenBank/DDBJ whole genome shotgun (WGS) entry which is preliminary data.</text>
</comment>
<keyword evidence="2" id="KW-1185">Reference proteome</keyword>
<organism evidence="1 2">
    <name type="scientific">Symbiodinium pilosum</name>
    <name type="common">Dinoflagellate</name>
    <dbReference type="NCBI Taxonomy" id="2952"/>
    <lineage>
        <taxon>Eukaryota</taxon>
        <taxon>Sar</taxon>
        <taxon>Alveolata</taxon>
        <taxon>Dinophyceae</taxon>
        <taxon>Suessiales</taxon>
        <taxon>Symbiodiniaceae</taxon>
        <taxon>Symbiodinium</taxon>
    </lineage>
</organism>
<dbReference type="CDD" id="cd06257">
    <property type="entry name" value="DnaJ"/>
    <property type="match status" value="1"/>
</dbReference>
<dbReference type="Gene3D" id="1.10.287.110">
    <property type="entry name" value="DnaJ domain"/>
    <property type="match status" value="1"/>
</dbReference>
<evidence type="ECO:0000313" key="2">
    <source>
        <dbReference type="Proteomes" id="UP000649617"/>
    </source>
</evidence>
<reference evidence="1" key="1">
    <citation type="submission" date="2021-02" db="EMBL/GenBank/DDBJ databases">
        <authorList>
            <person name="Dougan E. K."/>
            <person name="Rhodes N."/>
            <person name="Thang M."/>
            <person name="Chan C."/>
        </authorList>
    </citation>
    <scope>NUCLEOTIDE SEQUENCE</scope>
</reference>
<dbReference type="AlphaFoldDB" id="A0A812TKD4"/>
<evidence type="ECO:0008006" key="3">
    <source>
        <dbReference type="Google" id="ProtNLM"/>
    </source>
</evidence>
<dbReference type="OrthoDB" id="423754at2759"/>
<sequence>MTDIEATVINTLCRCKQGENKKGEDGKVQPHMPGETDVEYFLCGEPPEEPLPPEEVPQLPSRPREGLITYSAEMDLPLTEPPMRSGEVWHLCQEDGKSFEKVILSIHSNGFSIRYPDDNHPAMSIAWSPFSLVQACRLHTIQADQSQPWLRLFKVSVFHHGITHFFATHGPSADTERARWVADVSRALRILTQSLFPSFQLAVFPLPGASWTSTRLLAGYMLLYDDQGVSLVYGELHAHCDNTAGFAAYEDDACKVQVVHLAIDTNTCVSERVGIDCSCFSLGDHHFSTRTCAEKMLWLRAISNVKVKLRHLAATPTPNELRFYRAAVREQINSLPPSPEAEPSPQGALLPRRRATLSQLPRTGPVQALPLVSTAVSVTPRFATQASVSVVSFHAMKTRPLQEAKRAFVTVLLFLCQQYGLKTGFNRSSADAELEKAYRRVILKAHPDKGGSKVDFDKVHSAREDWRSAKNTSHAQQPPCGLDVCVREAKQYRIRSTAVLLTYMGIGVRRWQAFVNFVESSLQTWQALYWCATMEKCKSGKFHIHLMLQFRSASDVRVVQNFKFQKVNPNAACNDLCGEGLCRKRLQESINRGFFYVFADKIGTVEAAGGGVLTAGNYLPSWTESLLTYQVLGKWPETLWKQYKVTDAVYESYLVLCRDGVPARLRNLRTCQDLASKRAAETALVDRVKRVRSNPETYHPFPPVPAASAWLETFKKDALRYPVLIVLGPSRAGKTEWAKSLFQCPLELKIGCLTFFPDGMRRFQRGVHDGLVLDDVRDLQFVVDHQEKLQGKYDHLVEFGSTAGGTCAFSVDMYGVPVAVTINYSTANLDYLTTHDWLSKSGNRVIVQLPGEQCPNA</sequence>
<dbReference type="Gene3D" id="3.40.1310.20">
    <property type="match status" value="1"/>
</dbReference>
<dbReference type="InterPro" id="IPR036869">
    <property type="entry name" value="J_dom_sf"/>
</dbReference>
<gene>
    <name evidence="1" type="ORF">SPIL2461_LOCUS13844</name>
</gene>